<evidence type="ECO:0000313" key="2">
    <source>
        <dbReference type="Proteomes" id="UP000237347"/>
    </source>
</evidence>
<name>A0AAW0JWC8_QUESU</name>
<comment type="caution">
    <text evidence="1">The sequence shown here is derived from an EMBL/GenBank/DDBJ whole genome shotgun (WGS) entry which is preliminary data.</text>
</comment>
<accession>A0AAW0JWC8</accession>
<dbReference type="Proteomes" id="UP000237347">
    <property type="component" value="Unassembled WGS sequence"/>
</dbReference>
<gene>
    <name evidence="1" type="ORF">CFP56_028088</name>
</gene>
<proteinExistence type="predicted"/>
<sequence length="80" mass="9556">MESSCHFMLESYFGRFCEALSERYAFQNISLEPWASSIRVIYWAQDSRADLWVGWATWVWTIGSENRLKHWLRVGLWHVG</sequence>
<dbReference type="EMBL" id="PKMF04000459">
    <property type="protein sequence ID" value="KAK7830546.1"/>
    <property type="molecule type" value="Genomic_DNA"/>
</dbReference>
<organism evidence="1 2">
    <name type="scientific">Quercus suber</name>
    <name type="common">Cork oak</name>
    <dbReference type="NCBI Taxonomy" id="58331"/>
    <lineage>
        <taxon>Eukaryota</taxon>
        <taxon>Viridiplantae</taxon>
        <taxon>Streptophyta</taxon>
        <taxon>Embryophyta</taxon>
        <taxon>Tracheophyta</taxon>
        <taxon>Spermatophyta</taxon>
        <taxon>Magnoliopsida</taxon>
        <taxon>eudicotyledons</taxon>
        <taxon>Gunneridae</taxon>
        <taxon>Pentapetalae</taxon>
        <taxon>rosids</taxon>
        <taxon>fabids</taxon>
        <taxon>Fagales</taxon>
        <taxon>Fagaceae</taxon>
        <taxon>Quercus</taxon>
    </lineage>
</organism>
<reference evidence="1 2" key="1">
    <citation type="journal article" date="2018" name="Sci. Data">
        <title>The draft genome sequence of cork oak.</title>
        <authorList>
            <person name="Ramos A.M."/>
            <person name="Usie A."/>
            <person name="Barbosa P."/>
            <person name="Barros P.M."/>
            <person name="Capote T."/>
            <person name="Chaves I."/>
            <person name="Simoes F."/>
            <person name="Abreu I."/>
            <person name="Carrasquinho I."/>
            <person name="Faro C."/>
            <person name="Guimaraes J.B."/>
            <person name="Mendonca D."/>
            <person name="Nobrega F."/>
            <person name="Rodrigues L."/>
            <person name="Saibo N.J.M."/>
            <person name="Varela M.C."/>
            <person name="Egas C."/>
            <person name="Matos J."/>
            <person name="Miguel C.M."/>
            <person name="Oliveira M.M."/>
            <person name="Ricardo C.P."/>
            <person name="Goncalves S."/>
        </authorList>
    </citation>
    <scope>NUCLEOTIDE SEQUENCE [LARGE SCALE GENOMIC DNA]</scope>
    <source>
        <strain evidence="2">cv. HL8</strain>
    </source>
</reference>
<evidence type="ECO:0000313" key="1">
    <source>
        <dbReference type="EMBL" id="KAK7830546.1"/>
    </source>
</evidence>
<keyword evidence="2" id="KW-1185">Reference proteome</keyword>
<dbReference type="AlphaFoldDB" id="A0AAW0JWC8"/>
<protein>
    <submittedName>
        <fullName evidence="1">Uncharacterized protein</fullName>
    </submittedName>
</protein>